<feature type="region of interest" description="Disordered" evidence="1">
    <location>
        <begin position="150"/>
        <end position="177"/>
    </location>
</feature>
<proteinExistence type="predicted"/>
<accession>A0A9W6Y880</accession>
<reference evidence="2" key="1">
    <citation type="submission" date="2023-04" db="EMBL/GenBank/DDBJ databases">
        <title>Phytophthora fragariaefolia NBRC 109709.</title>
        <authorList>
            <person name="Ichikawa N."/>
            <person name="Sato H."/>
            <person name="Tonouchi N."/>
        </authorList>
    </citation>
    <scope>NUCLEOTIDE SEQUENCE</scope>
    <source>
        <strain evidence="2">NBRC 109709</strain>
    </source>
</reference>
<dbReference type="AlphaFoldDB" id="A0A9W6Y880"/>
<name>A0A9W6Y880_9STRA</name>
<feature type="compositionally biased region" description="Basic and acidic residues" evidence="1">
    <location>
        <begin position="150"/>
        <end position="159"/>
    </location>
</feature>
<organism evidence="2 3">
    <name type="scientific">Phytophthora fragariaefolia</name>
    <dbReference type="NCBI Taxonomy" id="1490495"/>
    <lineage>
        <taxon>Eukaryota</taxon>
        <taxon>Sar</taxon>
        <taxon>Stramenopiles</taxon>
        <taxon>Oomycota</taxon>
        <taxon>Peronosporomycetes</taxon>
        <taxon>Peronosporales</taxon>
        <taxon>Peronosporaceae</taxon>
        <taxon>Phytophthora</taxon>
    </lineage>
</organism>
<comment type="caution">
    <text evidence="2">The sequence shown here is derived from an EMBL/GenBank/DDBJ whole genome shotgun (WGS) entry which is preliminary data.</text>
</comment>
<protein>
    <submittedName>
        <fullName evidence="2">Unnamed protein product</fullName>
    </submittedName>
</protein>
<evidence type="ECO:0000313" key="3">
    <source>
        <dbReference type="Proteomes" id="UP001165121"/>
    </source>
</evidence>
<gene>
    <name evidence="2" type="ORF">Pfra01_002322800</name>
</gene>
<feature type="compositionally biased region" description="Polar residues" evidence="1">
    <location>
        <begin position="329"/>
        <end position="339"/>
    </location>
</feature>
<feature type="compositionally biased region" description="Low complexity" evidence="1">
    <location>
        <begin position="163"/>
        <end position="176"/>
    </location>
</feature>
<keyword evidence="3" id="KW-1185">Reference proteome</keyword>
<feature type="region of interest" description="Disordered" evidence="1">
    <location>
        <begin position="281"/>
        <end position="352"/>
    </location>
</feature>
<evidence type="ECO:0000313" key="2">
    <source>
        <dbReference type="EMBL" id="GMF55239.1"/>
    </source>
</evidence>
<sequence>MPAREKVVRGRNYDPVEDLELVRAWVHASTDASVGIDQTAKQLWEKVQEIMESSKPIAAALAAKTLEHRSWPSLQAHYGQIQMSIAKYVGCLKQVESMRQSGTTERDTIKKALGLYRKRNKHHFAYIECYDVFSKCPKFVQALDKLVERPRAGKRKSSEPEPEMSSENSTSATPSSICVTAAKRPSKGVTAAKRDKVGLAMQYRTVRAYEKLSKSLSFKVDVLKEQLLVNEAQQRLQEEQALHAMINALFSSTPTSPEHAAYLEKRRAVLLQRLDALGETASLSASKPTGGMPPPLQQDATPLINAGFPPPPASNQQGPLIPVNAGSDPLSSVFPTPNNSCPPSPGIMDSSSTLLSSLPAPCSLTPSSLTAESFPPLTTPSQPNESMSGLRVLDV</sequence>
<evidence type="ECO:0000256" key="1">
    <source>
        <dbReference type="SAM" id="MobiDB-lite"/>
    </source>
</evidence>
<dbReference type="Proteomes" id="UP001165121">
    <property type="component" value="Unassembled WGS sequence"/>
</dbReference>
<feature type="region of interest" description="Disordered" evidence="1">
    <location>
        <begin position="365"/>
        <end position="395"/>
    </location>
</feature>
<dbReference type="EMBL" id="BSXT01003677">
    <property type="protein sequence ID" value="GMF55239.1"/>
    <property type="molecule type" value="Genomic_DNA"/>
</dbReference>
<dbReference type="OrthoDB" id="129070at2759"/>
<dbReference type="PANTHER" id="PTHR45023:SF4">
    <property type="entry name" value="GLYCINE-RICH PROTEIN-RELATED"/>
    <property type="match status" value="1"/>
</dbReference>
<dbReference type="PANTHER" id="PTHR45023">
    <property type="match status" value="1"/>
</dbReference>